<dbReference type="InterPro" id="IPR021808">
    <property type="entry name" value="DUF3383"/>
</dbReference>
<dbReference type="EMBL" id="SMFT01000004">
    <property type="protein sequence ID" value="TCJ96145.1"/>
    <property type="molecule type" value="Genomic_DNA"/>
</dbReference>
<dbReference type="AlphaFoldDB" id="A0A4V2PB57"/>
<keyword evidence="2" id="KW-1185">Reference proteome</keyword>
<dbReference type="Pfam" id="PF11863">
    <property type="entry name" value="DUF3383"/>
    <property type="match status" value="1"/>
</dbReference>
<reference evidence="1 2" key="1">
    <citation type="submission" date="2019-03" db="EMBL/GenBank/DDBJ databases">
        <title>Genomic Encyclopedia of Type Strains, Phase IV (KMG-IV): sequencing the most valuable type-strain genomes for metagenomic binning, comparative biology and taxonomic classification.</title>
        <authorList>
            <person name="Goeker M."/>
        </authorList>
    </citation>
    <scope>NUCLEOTIDE SEQUENCE [LARGE SCALE GENOMIC DNA]</scope>
    <source>
        <strain evidence="1 2">DSM 15534</strain>
    </source>
</reference>
<name>A0A4V2PB57_9PAST</name>
<evidence type="ECO:0000313" key="1">
    <source>
        <dbReference type="EMBL" id="TCJ96145.1"/>
    </source>
</evidence>
<dbReference type="RefSeq" id="WP_132691426.1">
    <property type="nucleotide sequence ID" value="NZ_SMFT01000004.1"/>
</dbReference>
<proteinExistence type="predicted"/>
<evidence type="ECO:0000313" key="2">
    <source>
        <dbReference type="Proteomes" id="UP000294702"/>
    </source>
</evidence>
<dbReference type="Proteomes" id="UP000294702">
    <property type="component" value="Unassembled WGS sequence"/>
</dbReference>
<comment type="caution">
    <text evidence="1">The sequence shown here is derived from an EMBL/GenBank/DDBJ whole genome shotgun (WGS) entry which is preliminary data.</text>
</comment>
<protein>
    <submittedName>
        <fullName evidence="1">Uncharacterized protein DUF3383</fullName>
    </submittedName>
</protein>
<sequence length="492" mass="52776">MFNSIPASQIVNVTPAVLSSGGSPLSMNAVFISKNDNLPTGQVVSFATADSVGDYFGLTSEEYKAAAIYFNGYDNSTIKPGTLFFCAYNSADEEAFLLGGSLKSLSLDDLKAINGELTLTIDGTEKKVTSLDLSSVTSFSKAAEKMTTALGVGKVSFDTQLQAFKITSPTKGTTSSISYAKGAVAEKLKLTQKTGAVISQGSGKSTPVSVMQSVTSSTLNWATFTTIFEPSLEEKIAFAEWVNNQNERFLYVGWGFEEEATLTGNTTCFGAKLKESEFSGCCPIYGGVDKAAFVCGTIASIDFTERQGRITLKFKGQSGLSADVTEATIAKNLEENGYNFYGAWATANDRFLFLSPGQMPGKWKWIDAFVNQIRINSQLQLALMTLLTSAKSIPYNADGIALQRAACTDPINEALNFGSIQIGVSLSEQQKAIINREAGFDAASMIETRGYCLLIEKATAQTRGVRQSNPMKLWYTDGGSVQSINLASINVQ</sequence>
<gene>
    <name evidence="1" type="ORF">EV694_1697</name>
</gene>
<dbReference type="OrthoDB" id="7494486at2"/>
<accession>A0A4V2PB57</accession>
<organism evidence="1 2">
    <name type="scientific">Volucribacter psittacicida</name>
    <dbReference type="NCBI Taxonomy" id="203482"/>
    <lineage>
        <taxon>Bacteria</taxon>
        <taxon>Pseudomonadati</taxon>
        <taxon>Pseudomonadota</taxon>
        <taxon>Gammaproteobacteria</taxon>
        <taxon>Pasteurellales</taxon>
        <taxon>Pasteurellaceae</taxon>
        <taxon>Volucribacter</taxon>
    </lineage>
</organism>